<dbReference type="GO" id="GO:0005509">
    <property type="term" value="F:calcium ion binding"/>
    <property type="evidence" value="ECO:0007669"/>
    <property type="project" value="InterPro"/>
</dbReference>
<evidence type="ECO:0000256" key="2">
    <source>
        <dbReference type="ARBA" id="ARBA00022737"/>
    </source>
</evidence>
<dbReference type="Gene3D" id="2.60.40.60">
    <property type="entry name" value="Cadherins"/>
    <property type="match status" value="2"/>
</dbReference>
<evidence type="ECO:0000256" key="5">
    <source>
        <dbReference type="SAM" id="MobiDB-lite"/>
    </source>
</evidence>
<keyword evidence="9" id="KW-1185">Reference proteome</keyword>
<reference evidence="8" key="1">
    <citation type="submission" date="2020-09" db="EMBL/GenBank/DDBJ databases">
        <authorList>
            <person name="Kikuchi T."/>
        </authorList>
    </citation>
    <scope>NUCLEOTIDE SEQUENCE</scope>
    <source>
        <strain evidence="8">SH1</strain>
    </source>
</reference>
<dbReference type="GO" id="GO:0098742">
    <property type="term" value="P:cell-cell adhesion via plasma-membrane adhesion molecules"/>
    <property type="evidence" value="ECO:0007669"/>
    <property type="project" value="TreeGrafter"/>
</dbReference>
<dbReference type="Proteomes" id="UP000614601">
    <property type="component" value="Unassembled WGS sequence"/>
</dbReference>
<dbReference type="InterPro" id="IPR039808">
    <property type="entry name" value="Cadherin"/>
</dbReference>
<dbReference type="GO" id="GO:0016342">
    <property type="term" value="C:catenin complex"/>
    <property type="evidence" value="ECO:0007669"/>
    <property type="project" value="TreeGrafter"/>
</dbReference>
<dbReference type="AlphaFoldDB" id="A0A811K602"/>
<dbReference type="PANTHER" id="PTHR24027">
    <property type="entry name" value="CADHERIN-23"/>
    <property type="match status" value="1"/>
</dbReference>
<keyword evidence="4 6" id="KW-0472">Membrane</keyword>
<evidence type="ECO:0000256" key="6">
    <source>
        <dbReference type="SAM" id="Phobius"/>
    </source>
</evidence>
<keyword evidence="6" id="KW-0812">Transmembrane</keyword>
<feature type="region of interest" description="Disordered" evidence="5">
    <location>
        <begin position="1136"/>
        <end position="1176"/>
    </location>
</feature>
<sequence>MFFELLCLLIAPNVAGLTLLDIPSPNCHLVKNARLGQYLDCDGPLKVASGLKAKVVVTEDSGAFGVFPEELKAGQSFGVYLKDKHDLFKQVSASFNLTASDGTKTEKTEIKVLFDDRPVDMLEFDSREFVVHVSNPITEGILKKFKVLNSESTQPTMFQYDLEGAFNEFFSIEPADPDLILLRARGCDMLCPSLPENFPLILRITDGNRLPSNILLNIVMLWDTATVFDSIKVNLREKSSNFEEVVRAHFDDTVTLSYELADHSDVFDIDSRFGILTVKNSTLLTIAKYGSHIELTVLLYKDDNKWGEQHITVVLEPDNPAKLQLSDYHFKIDGKSRIVGEIRVKNGDKADYFMNGDGNNFLLNQKSGILEYGGRQSRDDKVYQLQITAKAGDFLDTAMATVIVAGLGSESPKFSDKLATITVPIDHITALQIYRFEAEDADSDANLFYNMTSVRCYSSPECEEYFTLNEDGTLLLKGTSVPLSVVQIEVEVQDLQYPAESTDKKNLVITFVKDTKITYTTINTTMSTEKVQYFEGYSNTDDALIGQVEVQEGADVTIRSDVDRFTVNNKGEIPLKKAVNEQMYGSPIPAVVTVTQSDVKKEIPEVIRINVKEVTHVTVTSPDVKLFEDADVDTFVADLGTEATTVKLESSSTALLNALTVSQGTVRTKESLYGISGIHKLNVMVEEEVVATIVIEIVPVSHSNPSFSALNPIVLYEGEKAKIMVESTSKESPLQYSASSDSIKIDESTGETTVLDVDDDEIVTITATDGKHKIQYEVEVRKEKDTVTKSLKCVDDKITLQISKKIQPDTVLGTVNVEGADYSTKFTLHESYGIFEIDDDGQLSTVNEYDGDSKVFELNVEVSSTDSRVECQVNVQFLSKIEQTLEFTRPRHEVVVYGNSNVGSKVVQLNVKNSFAANDVFYDIKKTYYENREVMDNIFEVNSLNGEVRMVKSVANYTNGYFQLHVMARRGKQTADTSVIIWVCRDDDISRIVVKMPPRTLSAEVVIKALRDLAEVTDSKTILAGINYYVVNGVPLNNGTVLKVLFVKGNRIIAPNLLKKRIEPQYDVMNQAENRITFERALLTSTQPLGMIVVIFLCVLLVGMAILLCCRFHYQHRYKVELKQFRKLSDNNIISNTSTTGSHRPRANTSSTGTDIMEKVSVKSDKSEVQQVSMQL</sequence>
<keyword evidence="6" id="KW-1133">Transmembrane helix</keyword>
<dbReference type="Proteomes" id="UP000783686">
    <property type="component" value="Unassembled WGS sequence"/>
</dbReference>
<dbReference type="GO" id="GO:0045296">
    <property type="term" value="F:cadherin binding"/>
    <property type="evidence" value="ECO:0007669"/>
    <property type="project" value="TreeGrafter"/>
</dbReference>
<dbReference type="EMBL" id="CAJFDH010000002">
    <property type="protein sequence ID" value="CAD5211448.1"/>
    <property type="molecule type" value="Genomic_DNA"/>
</dbReference>
<feature type="chain" id="PRO_5036408247" description="Cadherin domain-containing protein" evidence="7">
    <location>
        <begin position="17"/>
        <end position="1176"/>
    </location>
</feature>
<evidence type="ECO:0000313" key="9">
    <source>
        <dbReference type="Proteomes" id="UP000614601"/>
    </source>
</evidence>
<feature type="transmembrane region" description="Helical" evidence="6">
    <location>
        <begin position="1089"/>
        <end position="1114"/>
    </location>
</feature>
<accession>A0A811K602</accession>
<feature type="compositionally biased region" description="Basic and acidic residues" evidence="5">
    <location>
        <begin position="1156"/>
        <end position="1168"/>
    </location>
</feature>
<dbReference type="InterPro" id="IPR015919">
    <property type="entry name" value="Cadherin-like_sf"/>
</dbReference>
<evidence type="ECO:0000256" key="3">
    <source>
        <dbReference type="ARBA" id="ARBA00022837"/>
    </source>
</evidence>
<dbReference type="OrthoDB" id="9990384at2759"/>
<keyword evidence="2" id="KW-0677">Repeat</keyword>
<protein>
    <recommendedName>
        <fullName evidence="10">Cadherin domain-containing protein</fullName>
    </recommendedName>
</protein>
<feature type="compositionally biased region" description="Polar residues" evidence="5">
    <location>
        <begin position="1136"/>
        <end position="1154"/>
    </location>
</feature>
<evidence type="ECO:0000256" key="4">
    <source>
        <dbReference type="ARBA" id="ARBA00023136"/>
    </source>
</evidence>
<dbReference type="PANTHER" id="PTHR24027:SF438">
    <property type="entry name" value="CADHERIN 23"/>
    <property type="match status" value="1"/>
</dbReference>
<dbReference type="GO" id="GO:0008013">
    <property type="term" value="F:beta-catenin binding"/>
    <property type="evidence" value="ECO:0007669"/>
    <property type="project" value="TreeGrafter"/>
</dbReference>
<gene>
    <name evidence="8" type="ORF">BOKJ2_LOCUS3699</name>
</gene>
<name>A0A811K602_9BILA</name>
<dbReference type="GO" id="GO:0016477">
    <property type="term" value="P:cell migration"/>
    <property type="evidence" value="ECO:0007669"/>
    <property type="project" value="TreeGrafter"/>
</dbReference>
<feature type="signal peptide" evidence="7">
    <location>
        <begin position="1"/>
        <end position="16"/>
    </location>
</feature>
<comment type="caution">
    <text evidence="8">The sequence shown here is derived from an EMBL/GenBank/DDBJ whole genome shotgun (WGS) entry which is preliminary data.</text>
</comment>
<evidence type="ECO:0000256" key="1">
    <source>
        <dbReference type="ARBA" id="ARBA00004370"/>
    </source>
</evidence>
<evidence type="ECO:0000256" key="7">
    <source>
        <dbReference type="SAM" id="SignalP"/>
    </source>
</evidence>
<dbReference type="EMBL" id="CAJFCW020000002">
    <property type="protein sequence ID" value="CAG9093501.1"/>
    <property type="molecule type" value="Genomic_DNA"/>
</dbReference>
<keyword evidence="7" id="KW-0732">Signal</keyword>
<keyword evidence="3" id="KW-0106">Calcium</keyword>
<evidence type="ECO:0000313" key="8">
    <source>
        <dbReference type="EMBL" id="CAD5211448.1"/>
    </source>
</evidence>
<dbReference type="SUPFAM" id="SSF49313">
    <property type="entry name" value="Cadherin-like"/>
    <property type="match status" value="3"/>
</dbReference>
<evidence type="ECO:0008006" key="10">
    <source>
        <dbReference type="Google" id="ProtNLM"/>
    </source>
</evidence>
<proteinExistence type="predicted"/>
<organism evidence="8 9">
    <name type="scientific">Bursaphelenchus okinawaensis</name>
    <dbReference type="NCBI Taxonomy" id="465554"/>
    <lineage>
        <taxon>Eukaryota</taxon>
        <taxon>Metazoa</taxon>
        <taxon>Ecdysozoa</taxon>
        <taxon>Nematoda</taxon>
        <taxon>Chromadorea</taxon>
        <taxon>Rhabditida</taxon>
        <taxon>Tylenchina</taxon>
        <taxon>Tylenchomorpha</taxon>
        <taxon>Aphelenchoidea</taxon>
        <taxon>Aphelenchoididae</taxon>
        <taxon>Bursaphelenchus</taxon>
    </lineage>
</organism>
<comment type="subcellular location">
    <subcellularLocation>
        <location evidence="1">Membrane</location>
    </subcellularLocation>
</comment>